<reference evidence="2" key="1">
    <citation type="journal article" date="2019" name="Int. J. Syst. Evol. Microbiol.">
        <title>The Global Catalogue of Microorganisms (GCM) 10K type strain sequencing project: providing services to taxonomists for standard genome sequencing and annotation.</title>
        <authorList>
            <consortium name="The Broad Institute Genomics Platform"/>
            <consortium name="The Broad Institute Genome Sequencing Center for Infectious Disease"/>
            <person name="Wu L."/>
            <person name="Ma J."/>
        </authorList>
    </citation>
    <scope>NUCLEOTIDE SEQUENCE [LARGE SCALE GENOMIC DNA]</scope>
    <source>
        <strain evidence="2">JCM 31290</strain>
    </source>
</reference>
<accession>A0ABP8HJY7</accession>
<dbReference type="EMBL" id="BAABET010000019">
    <property type="protein sequence ID" value="GAA4340360.1"/>
    <property type="molecule type" value="Genomic_DNA"/>
</dbReference>
<sequence>MGQCIWEFRRVYTTWAKNRQRWAELHALYDGAAETARENPRLFGRLLAAGSVSETEAAVLSTNFADILAEQPAVTRAVISLTVEGYNDTDIADELNITHAAVPMRKTRFCKALYDAARERRIWIPEQLHTKADARRRTQRGAA</sequence>
<comment type="caution">
    <text evidence="1">The sequence shown here is derived from an EMBL/GenBank/DDBJ whole genome shotgun (WGS) entry which is preliminary data.</text>
</comment>
<evidence type="ECO:0000313" key="1">
    <source>
        <dbReference type="EMBL" id="GAA4340360.1"/>
    </source>
</evidence>
<evidence type="ECO:0008006" key="3">
    <source>
        <dbReference type="Google" id="ProtNLM"/>
    </source>
</evidence>
<proteinExistence type="predicted"/>
<evidence type="ECO:0000313" key="2">
    <source>
        <dbReference type="Proteomes" id="UP001501115"/>
    </source>
</evidence>
<name>A0ABP8HJY7_9ACTN</name>
<keyword evidence="2" id="KW-1185">Reference proteome</keyword>
<protein>
    <recommendedName>
        <fullName evidence="3">RNA polymerase sigma factor 70 region 4 type 2 domain-containing protein</fullName>
    </recommendedName>
</protein>
<dbReference type="Proteomes" id="UP001501115">
    <property type="component" value="Unassembled WGS sequence"/>
</dbReference>
<organism evidence="1 2">
    <name type="scientific">Streptomyces venetus</name>
    <dbReference type="NCBI Taxonomy" id="1701086"/>
    <lineage>
        <taxon>Bacteria</taxon>
        <taxon>Bacillati</taxon>
        <taxon>Actinomycetota</taxon>
        <taxon>Actinomycetes</taxon>
        <taxon>Kitasatosporales</taxon>
        <taxon>Streptomycetaceae</taxon>
        <taxon>Streptomyces</taxon>
    </lineage>
</organism>
<gene>
    <name evidence="1" type="ORF">GCM10023086_75850</name>
</gene>